<keyword evidence="4" id="KW-0479">Metal-binding</keyword>
<dbReference type="Pfam" id="PF00413">
    <property type="entry name" value="Peptidase_M10"/>
    <property type="match status" value="1"/>
</dbReference>
<keyword evidence="11" id="KW-1185">Reference proteome</keyword>
<sequence length="700" mass="71327">MTAQIDEAAYISGVNADGTIAAKAYWGWDGSTPAGYATGYTDARKWGSDTAKTGATISYYFDTHAAWSATETQVFHSALALWSAVADVTFTETTSSDSPNITFFRGYDGAATTISSAIDKSGTGGQPGGTHLLSMASATVSIDTTNFPLTGTGGPMTALHEIGHALGLGHAGPYNNSVDPSMQQNGSCDTRAWSVMSYIADAGANWKSAQPESWMPLDILAIQSIYGVAKTTPLSGGQVFGFNSNIGGDLAPAFDFTRNTTPVVTLWDKGTGNTLDISGYTQAATVDLNPGAFSNVGGLTRNIAIAYGTAIDTLVCGSGNTSVVCNNDGDIVRGGAGNDTFTAGAGNDVLDGGGGSNTVLFTGPQSAYTVVNNADGSMTVSGLGAVDTLTNIQTVRFLGNAAAAPLTDDFNGDGQCDLLWQNDNGSAAIWTLNGTAVTGGALAGPNPGPAWHVIASTDFNGDGKADILWQNTNGSIAIWTMNGTTVVSGGIVGSNPGSDWRLVGTADFNGDGKADLVWQNASGAAAIWTMNGTSVVSGAYAGPNPGASWHLMATGDVNGDGKADLIWQADNGQVAIWTMNGATVTGSAAIGRADPSWHVKAAADFDGDGKADILLQNDSGQATTWFMNGTSVASSGLTGPNPGASWSIARACDFNHDGKADILWQRSDGQAALWTMNGISVAGSALIGTAPGASWHLATG</sequence>
<dbReference type="InterPro" id="IPR013858">
    <property type="entry name" value="Peptidase_M10B_C"/>
</dbReference>
<dbReference type="Proteomes" id="UP001499951">
    <property type="component" value="Unassembled WGS sequence"/>
</dbReference>
<dbReference type="EMBL" id="BAAADD010000002">
    <property type="protein sequence ID" value="GAA0562932.1"/>
    <property type="molecule type" value="Genomic_DNA"/>
</dbReference>
<evidence type="ECO:0000256" key="1">
    <source>
        <dbReference type="ARBA" id="ARBA00004613"/>
    </source>
</evidence>
<evidence type="ECO:0000256" key="4">
    <source>
        <dbReference type="ARBA" id="ARBA00022723"/>
    </source>
</evidence>
<dbReference type="SMART" id="SM00235">
    <property type="entry name" value="ZnMc"/>
    <property type="match status" value="1"/>
</dbReference>
<dbReference type="PANTHER" id="PTHR46580">
    <property type="entry name" value="SENSOR KINASE-RELATED"/>
    <property type="match status" value="1"/>
</dbReference>
<dbReference type="InterPro" id="IPR034033">
    <property type="entry name" value="Serralysin-like"/>
</dbReference>
<evidence type="ECO:0000256" key="6">
    <source>
        <dbReference type="ARBA" id="ARBA00022737"/>
    </source>
</evidence>
<evidence type="ECO:0000256" key="8">
    <source>
        <dbReference type="ARBA" id="ARBA00022833"/>
    </source>
</evidence>
<dbReference type="InterPro" id="IPR013517">
    <property type="entry name" value="FG-GAP"/>
</dbReference>
<keyword evidence="6" id="KW-0677">Repeat</keyword>
<keyword evidence="3" id="KW-0645">Protease</keyword>
<dbReference type="InterPro" id="IPR006026">
    <property type="entry name" value="Peptidase_Metallo"/>
</dbReference>
<dbReference type="Pfam" id="PF13517">
    <property type="entry name" value="FG-GAP_3"/>
    <property type="match status" value="2"/>
</dbReference>
<dbReference type="Gene3D" id="2.130.10.130">
    <property type="entry name" value="Integrin alpha, N-terminal"/>
    <property type="match status" value="1"/>
</dbReference>
<accession>A0ABN1EB85</accession>
<dbReference type="PANTHER" id="PTHR46580:SF2">
    <property type="entry name" value="MAM DOMAIN-CONTAINING PROTEIN"/>
    <property type="match status" value="1"/>
</dbReference>
<proteinExistence type="predicted"/>
<dbReference type="Pfam" id="PF01839">
    <property type="entry name" value="FG-GAP"/>
    <property type="match status" value="1"/>
</dbReference>
<dbReference type="InterPro" id="IPR024079">
    <property type="entry name" value="MetalloPept_cat_dom_sf"/>
</dbReference>
<evidence type="ECO:0000313" key="11">
    <source>
        <dbReference type="Proteomes" id="UP001499951"/>
    </source>
</evidence>
<feature type="domain" description="Peptidase metallopeptidase" evidence="9">
    <location>
        <begin position="42"/>
        <end position="204"/>
    </location>
</feature>
<comment type="caution">
    <text evidence="10">The sequence shown here is derived from an EMBL/GenBank/DDBJ whole genome shotgun (WGS) entry which is preliminary data.</text>
</comment>
<evidence type="ECO:0000313" key="10">
    <source>
        <dbReference type="EMBL" id="GAA0562932.1"/>
    </source>
</evidence>
<protein>
    <recommendedName>
        <fullName evidence="9">Peptidase metallopeptidase domain-containing protein</fullName>
    </recommendedName>
</protein>
<evidence type="ECO:0000256" key="2">
    <source>
        <dbReference type="ARBA" id="ARBA00022525"/>
    </source>
</evidence>
<dbReference type="SUPFAM" id="SSF51120">
    <property type="entry name" value="beta-Roll"/>
    <property type="match status" value="1"/>
</dbReference>
<dbReference type="InterPro" id="IPR001818">
    <property type="entry name" value="Pept_M10_metallopeptidase"/>
</dbReference>
<keyword evidence="8" id="KW-0862">Zinc</keyword>
<dbReference type="RefSeq" id="WP_166932475.1">
    <property type="nucleotide sequence ID" value="NZ_BAAADD010000002.1"/>
</dbReference>
<evidence type="ECO:0000259" key="9">
    <source>
        <dbReference type="SMART" id="SM00235"/>
    </source>
</evidence>
<name>A0ABN1EB85_9PROT</name>
<organism evidence="10 11">
    <name type="scientific">Rhizomicrobium electricum</name>
    <dbReference type="NCBI Taxonomy" id="480070"/>
    <lineage>
        <taxon>Bacteria</taxon>
        <taxon>Pseudomonadati</taxon>
        <taxon>Pseudomonadota</taxon>
        <taxon>Alphaproteobacteria</taxon>
        <taxon>Micropepsales</taxon>
        <taxon>Micropepsaceae</taxon>
        <taxon>Rhizomicrobium</taxon>
    </lineage>
</organism>
<reference evidence="10 11" key="1">
    <citation type="journal article" date="2019" name="Int. J. Syst. Evol. Microbiol.">
        <title>The Global Catalogue of Microorganisms (GCM) 10K type strain sequencing project: providing services to taxonomists for standard genome sequencing and annotation.</title>
        <authorList>
            <consortium name="The Broad Institute Genomics Platform"/>
            <consortium name="The Broad Institute Genome Sequencing Center for Infectious Disease"/>
            <person name="Wu L."/>
            <person name="Ma J."/>
        </authorList>
    </citation>
    <scope>NUCLEOTIDE SEQUENCE [LARGE SCALE GENOMIC DNA]</scope>
    <source>
        <strain evidence="10 11">JCM 15089</strain>
    </source>
</reference>
<gene>
    <name evidence="10" type="ORF">GCM10008942_09210</name>
</gene>
<keyword evidence="2" id="KW-0964">Secreted</keyword>
<dbReference type="InterPro" id="IPR028994">
    <property type="entry name" value="Integrin_alpha_N"/>
</dbReference>
<keyword evidence="7" id="KW-0378">Hydrolase</keyword>
<dbReference type="SUPFAM" id="SSF55486">
    <property type="entry name" value="Metalloproteases ('zincins'), catalytic domain"/>
    <property type="match status" value="1"/>
</dbReference>
<dbReference type="CDD" id="cd04277">
    <property type="entry name" value="ZnMc_serralysin_like"/>
    <property type="match status" value="1"/>
</dbReference>
<evidence type="ECO:0000256" key="3">
    <source>
        <dbReference type="ARBA" id="ARBA00022670"/>
    </source>
</evidence>
<dbReference type="InterPro" id="IPR011049">
    <property type="entry name" value="Serralysin-like_metalloprot_C"/>
</dbReference>
<evidence type="ECO:0000256" key="7">
    <source>
        <dbReference type="ARBA" id="ARBA00022801"/>
    </source>
</evidence>
<dbReference type="Gene3D" id="2.150.10.10">
    <property type="entry name" value="Serralysin-like metalloprotease, C-terminal"/>
    <property type="match status" value="1"/>
</dbReference>
<dbReference type="SUPFAM" id="SSF69318">
    <property type="entry name" value="Integrin alpha N-terminal domain"/>
    <property type="match status" value="1"/>
</dbReference>
<evidence type="ECO:0000256" key="5">
    <source>
        <dbReference type="ARBA" id="ARBA00022729"/>
    </source>
</evidence>
<dbReference type="Gene3D" id="3.40.390.10">
    <property type="entry name" value="Collagenase (Catalytic Domain)"/>
    <property type="match status" value="1"/>
</dbReference>
<comment type="subcellular location">
    <subcellularLocation>
        <location evidence="1">Secreted</location>
    </subcellularLocation>
</comment>
<dbReference type="Pfam" id="PF08548">
    <property type="entry name" value="Peptidase_M10_C"/>
    <property type="match status" value="1"/>
</dbReference>
<keyword evidence="5" id="KW-0732">Signal</keyword>